<proteinExistence type="predicted"/>
<evidence type="ECO:0000313" key="3">
    <source>
        <dbReference type="Proteomes" id="UP001594288"/>
    </source>
</evidence>
<dbReference type="InterPro" id="IPR026444">
    <property type="entry name" value="Secre_tail"/>
</dbReference>
<protein>
    <submittedName>
        <fullName evidence="2">FlgD immunoglobulin-like domain containing protein</fullName>
    </submittedName>
</protein>
<accession>A0ABV6YNA7</accession>
<comment type="caution">
    <text evidence="2">The sequence shown here is derived from an EMBL/GenBank/DDBJ whole genome shotgun (WGS) entry which is preliminary data.</text>
</comment>
<evidence type="ECO:0000259" key="1">
    <source>
        <dbReference type="Pfam" id="PF13860"/>
    </source>
</evidence>
<organism evidence="2 3">
    <name type="scientific">Eiseniibacteriota bacterium</name>
    <dbReference type="NCBI Taxonomy" id="2212470"/>
    <lineage>
        <taxon>Bacteria</taxon>
        <taxon>Candidatus Eiseniibacteriota</taxon>
    </lineage>
</organism>
<feature type="non-terminal residue" evidence="2">
    <location>
        <position position="1"/>
    </location>
</feature>
<dbReference type="Pfam" id="PF13860">
    <property type="entry name" value="FlgD_ig"/>
    <property type="match status" value="1"/>
</dbReference>
<keyword evidence="3" id="KW-1185">Reference proteome</keyword>
<evidence type="ECO:0000313" key="2">
    <source>
        <dbReference type="EMBL" id="MFC1799561.1"/>
    </source>
</evidence>
<dbReference type="Proteomes" id="UP001594288">
    <property type="component" value="Unassembled WGS sequence"/>
</dbReference>
<dbReference type="InterPro" id="IPR025965">
    <property type="entry name" value="FlgD/Vpr_Ig-like"/>
</dbReference>
<sequence>VAIAVYDIQGRKVAGLVSEFKTAGIHDVAWNGTDDRGTSLASGVYFCRVHVNKRVALMEKLVKL</sequence>
<reference evidence="2 3" key="1">
    <citation type="submission" date="2024-09" db="EMBL/GenBank/DDBJ databases">
        <authorList>
            <person name="D'Angelo T."/>
        </authorList>
    </citation>
    <scope>NUCLEOTIDE SEQUENCE [LARGE SCALE GENOMIC DNA]</scope>
    <source>
        <strain evidence="2">SAG AM-311-F02</strain>
    </source>
</reference>
<dbReference type="EMBL" id="JBHPEI010000013">
    <property type="protein sequence ID" value="MFC1799561.1"/>
    <property type="molecule type" value="Genomic_DNA"/>
</dbReference>
<dbReference type="NCBIfam" id="TIGR04183">
    <property type="entry name" value="Por_Secre_tail"/>
    <property type="match status" value="1"/>
</dbReference>
<feature type="domain" description="FlgD/Vpr Ig-like" evidence="1">
    <location>
        <begin position="2"/>
        <end position="50"/>
    </location>
</feature>
<gene>
    <name evidence="2" type="ORF">ACFL2Z_01450</name>
</gene>
<name>A0ABV6YNA7_UNCEI</name>
<dbReference type="Gene3D" id="2.60.40.4070">
    <property type="match status" value="1"/>
</dbReference>